<feature type="compositionally biased region" description="Gly residues" evidence="1">
    <location>
        <begin position="193"/>
        <end position="203"/>
    </location>
</feature>
<dbReference type="Gene3D" id="1.10.287.1060">
    <property type="entry name" value="ESAT-6-like"/>
    <property type="match status" value="1"/>
</dbReference>
<sequence>MAGNEKARIGEPEKPNTWEHWAIYRAFNPLDTTEADNAKSEYQKLASDWSAAVETFAARIRRSSTSAWEGAAATASQNAIADYATRALELTPALNALAQQVTTTVNGVNNTRTNVDEPQNMPDSVWNLDGHDFWFAEPGNRSMTAINKARDEAREAMQNHYVTDFVAADGQIPVLPQPESPTSPLTSWKPTGGDPGANGGGNGDTSNPGGANSGNPQDETAPTTEDPAVTETPTDTDDSSDDDTTDDTNPSTTQEAESPDSTSPASTPETTPAGVNPAGTPGAGSPGTGSPGGGSPGGGSPGSGNPSAPAPGGVTAGSPTAARVPTGATAAAGGSGTGRAGAPGMGGMGGGRGGGKSEDDETHQIPDWLKNMENTEELLGEMPRTIQGGVIGGNVDE</sequence>
<dbReference type="EMBL" id="BMNE01000004">
    <property type="protein sequence ID" value="GGN86276.1"/>
    <property type="molecule type" value="Genomic_DNA"/>
</dbReference>
<feature type="compositionally biased region" description="Acidic residues" evidence="1">
    <location>
        <begin position="234"/>
        <end position="246"/>
    </location>
</feature>
<gene>
    <name evidence="2" type="ORF">GCM10011610_41390</name>
</gene>
<feature type="compositionally biased region" description="Gly residues" evidence="1">
    <location>
        <begin position="281"/>
        <end position="302"/>
    </location>
</feature>
<organism evidence="2 3">
    <name type="scientific">Nocardia rhizosphaerihabitans</name>
    <dbReference type="NCBI Taxonomy" id="1691570"/>
    <lineage>
        <taxon>Bacteria</taxon>
        <taxon>Bacillati</taxon>
        <taxon>Actinomycetota</taxon>
        <taxon>Actinomycetes</taxon>
        <taxon>Mycobacteriales</taxon>
        <taxon>Nocardiaceae</taxon>
        <taxon>Nocardia</taxon>
    </lineage>
</organism>
<evidence type="ECO:0000256" key="1">
    <source>
        <dbReference type="SAM" id="MobiDB-lite"/>
    </source>
</evidence>
<feature type="compositionally biased region" description="Gly residues" evidence="1">
    <location>
        <begin position="333"/>
        <end position="354"/>
    </location>
</feature>
<reference evidence="3" key="1">
    <citation type="journal article" date="2019" name="Int. J. Syst. Evol. Microbiol.">
        <title>The Global Catalogue of Microorganisms (GCM) 10K type strain sequencing project: providing services to taxonomists for standard genome sequencing and annotation.</title>
        <authorList>
            <consortium name="The Broad Institute Genomics Platform"/>
            <consortium name="The Broad Institute Genome Sequencing Center for Infectious Disease"/>
            <person name="Wu L."/>
            <person name="Ma J."/>
        </authorList>
    </citation>
    <scope>NUCLEOTIDE SEQUENCE [LARGE SCALE GENOMIC DNA]</scope>
    <source>
        <strain evidence="3">CGMCC 4.7329</strain>
    </source>
</reference>
<dbReference type="Proteomes" id="UP000658127">
    <property type="component" value="Unassembled WGS sequence"/>
</dbReference>
<dbReference type="SUPFAM" id="SSF140453">
    <property type="entry name" value="EsxAB dimer-like"/>
    <property type="match status" value="1"/>
</dbReference>
<feature type="compositionally biased region" description="Polar residues" evidence="1">
    <location>
        <begin position="213"/>
        <end position="223"/>
    </location>
</feature>
<evidence type="ECO:0000313" key="3">
    <source>
        <dbReference type="Proteomes" id="UP000658127"/>
    </source>
</evidence>
<evidence type="ECO:0008006" key="4">
    <source>
        <dbReference type="Google" id="ProtNLM"/>
    </source>
</evidence>
<feature type="compositionally biased region" description="Low complexity" evidence="1">
    <location>
        <begin position="303"/>
        <end position="332"/>
    </location>
</feature>
<dbReference type="RefSeq" id="WP_189030668.1">
    <property type="nucleotide sequence ID" value="NZ_BMNE01000004.1"/>
</dbReference>
<protein>
    <recommendedName>
        <fullName evidence="4">PPE family domain-containing protein</fullName>
    </recommendedName>
</protein>
<keyword evidence="3" id="KW-1185">Reference proteome</keyword>
<proteinExistence type="predicted"/>
<accession>A0ABQ2KKK5</accession>
<evidence type="ECO:0000313" key="2">
    <source>
        <dbReference type="EMBL" id="GGN86276.1"/>
    </source>
</evidence>
<comment type="caution">
    <text evidence="2">The sequence shown here is derived from an EMBL/GenBank/DDBJ whole genome shotgun (WGS) entry which is preliminary data.</text>
</comment>
<name>A0ABQ2KKK5_9NOCA</name>
<dbReference type="InterPro" id="IPR036689">
    <property type="entry name" value="ESAT-6-like_sf"/>
</dbReference>
<feature type="compositionally biased region" description="Low complexity" evidence="1">
    <location>
        <begin position="247"/>
        <end position="280"/>
    </location>
</feature>
<feature type="region of interest" description="Disordered" evidence="1">
    <location>
        <begin position="172"/>
        <end position="366"/>
    </location>
</feature>